<feature type="compositionally biased region" description="Low complexity" evidence="6">
    <location>
        <begin position="71"/>
        <end position="88"/>
    </location>
</feature>
<dbReference type="Pfam" id="PF03514">
    <property type="entry name" value="GRAS"/>
    <property type="match status" value="1"/>
</dbReference>
<evidence type="ECO:0000256" key="5">
    <source>
        <dbReference type="PROSITE-ProRule" id="PRU01191"/>
    </source>
</evidence>
<evidence type="ECO:0000256" key="4">
    <source>
        <dbReference type="ARBA" id="ARBA00023242"/>
    </source>
</evidence>
<keyword evidence="2" id="KW-0805">Transcription regulation</keyword>
<feature type="region of interest" description="Leucine repeat I (LRI)" evidence="5">
    <location>
        <begin position="173"/>
        <end position="233"/>
    </location>
</feature>
<reference evidence="8 9" key="1">
    <citation type="submission" date="2018-09" db="EMBL/GenBank/DDBJ databases">
        <title>A high-quality reference genome of wild soybean provides a powerful tool to mine soybean genomes.</title>
        <authorList>
            <person name="Xie M."/>
            <person name="Chung C.Y.L."/>
            <person name="Li M.-W."/>
            <person name="Wong F.-L."/>
            <person name="Chan T.-F."/>
            <person name="Lam H.-M."/>
        </authorList>
    </citation>
    <scope>NUCLEOTIDE SEQUENCE [LARGE SCALE GENOMIC DNA]</scope>
    <source>
        <strain evidence="9">cv. W05</strain>
        <tissue evidence="8">Hypocotyl of etiolated seedlings</tissue>
    </source>
</reference>
<feature type="region of interest" description="VHIID" evidence="5">
    <location>
        <begin position="252"/>
        <end position="317"/>
    </location>
</feature>
<comment type="caution">
    <text evidence="8">The sequence shown here is derived from an EMBL/GenBank/DDBJ whole genome shotgun (WGS) entry which is preliminary data.</text>
</comment>
<comment type="similarity">
    <text evidence="5">Belongs to the GRAS family.</text>
</comment>
<evidence type="ECO:0000256" key="1">
    <source>
        <dbReference type="ARBA" id="ARBA00004123"/>
    </source>
</evidence>
<dbReference type="AlphaFoldDB" id="A0A445LW17"/>
<feature type="transmembrane region" description="Helical" evidence="7">
    <location>
        <begin position="680"/>
        <end position="699"/>
    </location>
</feature>
<dbReference type="InterPro" id="IPR008637">
    <property type="entry name" value="HR_lesion"/>
</dbReference>
<keyword evidence="3" id="KW-0804">Transcription</keyword>
<evidence type="ECO:0000313" key="9">
    <source>
        <dbReference type="Proteomes" id="UP000289340"/>
    </source>
</evidence>
<feature type="short sequence motif" description="VHIID" evidence="5">
    <location>
        <begin position="283"/>
        <end position="287"/>
    </location>
</feature>
<feature type="region of interest" description="SAW" evidence="5">
    <location>
        <begin position="471"/>
        <end position="545"/>
    </location>
</feature>
<dbReference type="GO" id="GO:0005634">
    <property type="term" value="C:nucleus"/>
    <property type="evidence" value="ECO:0007669"/>
    <property type="project" value="UniProtKB-SubCell"/>
</dbReference>
<evidence type="ECO:0000256" key="3">
    <source>
        <dbReference type="ARBA" id="ARBA00023163"/>
    </source>
</evidence>
<evidence type="ECO:0000256" key="2">
    <source>
        <dbReference type="ARBA" id="ARBA00023015"/>
    </source>
</evidence>
<keyword evidence="4" id="KW-0539">Nucleus</keyword>
<dbReference type="Pfam" id="PF05514">
    <property type="entry name" value="HR_lesion"/>
    <property type="match status" value="1"/>
</dbReference>
<accession>A0A445LW17</accession>
<feature type="region of interest" description="Disordered" evidence="6">
    <location>
        <begin position="71"/>
        <end position="93"/>
    </location>
</feature>
<comment type="subcellular location">
    <subcellularLocation>
        <location evidence="1">Nucleus</location>
    </subcellularLocation>
</comment>
<keyword evidence="7" id="KW-0812">Transmembrane</keyword>
<dbReference type="PROSITE" id="PS50985">
    <property type="entry name" value="GRAS"/>
    <property type="match status" value="1"/>
</dbReference>
<evidence type="ECO:0000256" key="6">
    <source>
        <dbReference type="SAM" id="MobiDB-lite"/>
    </source>
</evidence>
<dbReference type="EMBL" id="QZWG01000002">
    <property type="protein sequence ID" value="RZC27389.1"/>
    <property type="molecule type" value="Genomic_DNA"/>
</dbReference>
<feature type="transmembrane region" description="Helical" evidence="7">
    <location>
        <begin position="754"/>
        <end position="777"/>
    </location>
</feature>
<evidence type="ECO:0000313" key="8">
    <source>
        <dbReference type="EMBL" id="RZC27389.1"/>
    </source>
</evidence>
<keyword evidence="9" id="KW-1185">Reference proteome</keyword>
<keyword evidence="7" id="KW-0472">Membrane</keyword>
<feature type="region of interest" description="Leucine repeat II (LRII)" evidence="5">
    <location>
        <begin position="333"/>
        <end position="365"/>
    </location>
</feature>
<proteinExistence type="inferred from homology"/>
<dbReference type="Proteomes" id="UP000289340">
    <property type="component" value="Chromosome 2"/>
</dbReference>
<name>A0A445LW17_GLYSO</name>
<comment type="caution">
    <text evidence="5">Lacks conserved residue(s) required for the propagation of feature annotation.</text>
</comment>
<keyword evidence="7" id="KW-1133">Transmembrane helix</keyword>
<dbReference type="InterPro" id="IPR005202">
    <property type="entry name" value="TF_GRAS"/>
</dbReference>
<gene>
    <name evidence="8" type="ORF">D0Y65_005482</name>
</gene>
<organism evidence="8 9">
    <name type="scientific">Glycine soja</name>
    <name type="common">Wild soybean</name>
    <dbReference type="NCBI Taxonomy" id="3848"/>
    <lineage>
        <taxon>Eukaryota</taxon>
        <taxon>Viridiplantae</taxon>
        <taxon>Streptophyta</taxon>
        <taxon>Embryophyta</taxon>
        <taxon>Tracheophyta</taxon>
        <taxon>Spermatophyta</taxon>
        <taxon>Magnoliopsida</taxon>
        <taxon>eudicotyledons</taxon>
        <taxon>Gunneridae</taxon>
        <taxon>Pentapetalae</taxon>
        <taxon>rosids</taxon>
        <taxon>fabids</taxon>
        <taxon>Fabales</taxon>
        <taxon>Fabaceae</taxon>
        <taxon>Papilionoideae</taxon>
        <taxon>50 kb inversion clade</taxon>
        <taxon>NPAAA clade</taxon>
        <taxon>indigoferoid/millettioid clade</taxon>
        <taxon>Phaseoleae</taxon>
        <taxon>Glycine</taxon>
        <taxon>Glycine subgen. Soja</taxon>
    </lineage>
</organism>
<dbReference type="PANTHER" id="PTHR31636">
    <property type="entry name" value="OSJNBA0084A10.13 PROTEIN-RELATED"/>
    <property type="match status" value="1"/>
</dbReference>
<sequence>MQMSQKHKMSYDSSRFTSEPVQNLGSCCFLQSGNLDYYSSSDNSSHATYPSVCTFEQYCTLESSTNNNLPSLNSSSTVSFSPNNSPVSKLQSKSNVLSSQNSLELVNDSLENESCLTLNNDELRHKIRELESALLGHDTYILDTYDTIIPEESDSFMLEAERWKRMMEMISRGDLKEMLCTCAKTVAVNDMETTEWLMSELRKMVSVSGDPIQRLGAYMLEALVARLASSGSTIYKVLKCKEPTGSELLSHMHLLYEICPYLKFGYMSANGAIAEAMKEESEVHIIDFQINQGIQWVSLIQALAGRPGGPPKIRITGFDDSTSAYAREGGLEIVGARLSTLAQSYNVPFEFHAIRASPTEVELKDLALQPGEAIAVNFAMMLHHVPDESVDSGNHRDRLVRLAKCLSPKIVTLVEQESHTNNLPFFPRFVETMNYYLAIFESIDVALPREHKERINVEQHCLAREVVNLIACEGEERVERHELLKKWRSRFTMAGFAPYPLNSFITCSIKNLQRSYRGHYTLEERDGALCLGWMNQVLITSCAWRSAPNKENQPNEYVVWKVKDAQVMAWIISSVDPHIVFNLQPFNTATKMRAYLKKIYSQNNTTRRDKYAMVGCDDEERHSVPKCECATRDGPIAKELIPKLTIVRRNLSSKLGVAILDIDVQPVIASTILLKRVGGILFVLGSTFGSYLLNLNILLRKNDDHIIKECPIRPPRKTETTFTVAAGPSTANGSVNENAPAYAQRMAPKMIQQIIIVAFFALGLLGKPFSSFTLWYFDFDASNHMTNSFESLKNVTRYSGNLQIYIVDGNGLPIIAIHDISSSLTNCFVFPGLTSNLISIGQLVDNDCKVAFSQNLVVLCRINN</sequence>
<evidence type="ECO:0000256" key="7">
    <source>
        <dbReference type="SAM" id="Phobius"/>
    </source>
</evidence>
<protein>
    <submittedName>
        <fullName evidence="8">Scarecrow-like protein 5</fullName>
    </submittedName>
</protein>